<gene>
    <name evidence="2" type="ORF">RND71_021551</name>
</gene>
<dbReference type="EMBL" id="JAVYJV010000011">
    <property type="protein sequence ID" value="KAK4359322.1"/>
    <property type="molecule type" value="Genomic_DNA"/>
</dbReference>
<keyword evidence="3" id="KW-1185">Reference proteome</keyword>
<organism evidence="2 3">
    <name type="scientific">Anisodus tanguticus</name>
    <dbReference type="NCBI Taxonomy" id="243964"/>
    <lineage>
        <taxon>Eukaryota</taxon>
        <taxon>Viridiplantae</taxon>
        <taxon>Streptophyta</taxon>
        <taxon>Embryophyta</taxon>
        <taxon>Tracheophyta</taxon>
        <taxon>Spermatophyta</taxon>
        <taxon>Magnoliopsida</taxon>
        <taxon>eudicotyledons</taxon>
        <taxon>Gunneridae</taxon>
        <taxon>Pentapetalae</taxon>
        <taxon>asterids</taxon>
        <taxon>lamiids</taxon>
        <taxon>Solanales</taxon>
        <taxon>Solanaceae</taxon>
        <taxon>Solanoideae</taxon>
        <taxon>Hyoscyameae</taxon>
        <taxon>Anisodus</taxon>
    </lineage>
</organism>
<sequence length="185" mass="21879">MEWLNFVVNNIHQNTKQHTHWCSYTNKNALEEIKARLNDTQLKMFRDSPFVLFLNLPKLKVQPQLLQSLMYAETDHDNMFIIKIAIGETSKKKKVEKAKRSKKKKKSNSTKKGSDSVKDNKEELKTSNKQDGLQHNLPFFFMNKWWILTKKWVILQLVDRMEVTEFSVSRLAPDYFTGIAQTSWR</sequence>
<protein>
    <submittedName>
        <fullName evidence="2">Uncharacterized protein</fullName>
    </submittedName>
</protein>
<dbReference type="Proteomes" id="UP001291623">
    <property type="component" value="Unassembled WGS sequence"/>
</dbReference>
<comment type="caution">
    <text evidence="2">The sequence shown here is derived from an EMBL/GenBank/DDBJ whole genome shotgun (WGS) entry which is preliminary data.</text>
</comment>
<feature type="compositionally biased region" description="Basic and acidic residues" evidence="1">
    <location>
        <begin position="112"/>
        <end position="128"/>
    </location>
</feature>
<accession>A0AAE1RXD6</accession>
<evidence type="ECO:0000313" key="2">
    <source>
        <dbReference type="EMBL" id="KAK4359322.1"/>
    </source>
</evidence>
<proteinExistence type="predicted"/>
<dbReference type="AlphaFoldDB" id="A0AAE1RXD6"/>
<reference evidence="2" key="1">
    <citation type="submission" date="2023-12" db="EMBL/GenBank/DDBJ databases">
        <title>Genome assembly of Anisodus tanguticus.</title>
        <authorList>
            <person name="Wang Y.-J."/>
        </authorList>
    </citation>
    <scope>NUCLEOTIDE SEQUENCE</scope>
    <source>
        <strain evidence="2">KB-2021</strain>
        <tissue evidence="2">Leaf</tissue>
    </source>
</reference>
<feature type="compositionally biased region" description="Basic residues" evidence="1">
    <location>
        <begin position="92"/>
        <end position="109"/>
    </location>
</feature>
<evidence type="ECO:0000313" key="3">
    <source>
        <dbReference type="Proteomes" id="UP001291623"/>
    </source>
</evidence>
<evidence type="ECO:0000256" key="1">
    <source>
        <dbReference type="SAM" id="MobiDB-lite"/>
    </source>
</evidence>
<name>A0AAE1RXD6_9SOLA</name>
<feature type="region of interest" description="Disordered" evidence="1">
    <location>
        <begin position="92"/>
        <end position="128"/>
    </location>
</feature>